<name>A0ACA9SGI4_9GLOM</name>
<sequence length="145" mass="17250">MPKTRELSKLPKYKQRDIIRKFKSSLDSFKVDREYYLRPNPQLYHHLLVKAECDFINPESEFFKRLTRTSIYNILWKPKELASFFIALERCGKRNPVEISRRIGTKSVPQVMILIEFFEHELNLAKACEAIRPINYADIPSAREM</sequence>
<keyword evidence="2" id="KW-1185">Reference proteome</keyword>
<evidence type="ECO:0000313" key="2">
    <source>
        <dbReference type="Proteomes" id="UP000789920"/>
    </source>
</evidence>
<organism evidence="1 2">
    <name type="scientific">Racocetra persica</name>
    <dbReference type="NCBI Taxonomy" id="160502"/>
    <lineage>
        <taxon>Eukaryota</taxon>
        <taxon>Fungi</taxon>
        <taxon>Fungi incertae sedis</taxon>
        <taxon>Mucoromycota</taxon>
        <taxon>Glomeromycotina</taxon>
        <taxon>Glomeromycetes</taxon>
        <taxon>Diversisporales</taxon>
        <taxon>Gigasporaceae</taxon>
        <taxon>Racocetra</taxon>
    </lineage>
</organism>
<feature type="non-terminal residue" evidence="1">
    <location>
        <position position="1"/>
    </location>
</feature>
<protein>
    <submittedName>
        <fullName evidence="1">11090_t:CDS:1</fullName>
    </submittedName>
</protein>
<dbReference type="EMBL" id="CAJVQC010119002">
    <property type="protein sequence ID" value="CAG8837926.1"/>
    <property type="molecule type" value="Genomic_DNA"/>
</dbReference>
<proteinExistence type="predicted"/>
<evidence type="ECO:0000313" key="1">
    <source>
        <dbReference type="EMBL" id="CAG8837926.1"/>
    </source>
</evidence>
<gene>
    <name evidence="1" type="ORF">RPERSI_LOCUS30482</name>
</gene>
<accession>A0ACA9SGI4</accession>
<reference evidence="1" key="1">
    <citation type="submission" date="2021-06" db="EMBL/GenBank/DDBJ databases">
        <authorList>
            <person name="Kallberg Y."/>
            <person name="Tangrot J."/>
            <person name="Rosling A."/>
        </authorList>
    </citation>
    <scope>NUCLEOTIDE SEQUENCE</scope>
    <source>
        <strain evidence="1">MA461A</strain>
    </source>
</reference>
<comment type="caution">
    <text evidence="1">The sequence shown here is derived from an EMBL/GenBank/DDBJ whole genome shotgun (WGS) entry which is preliminary data.</text>
</comment>
<feature type="non-terminal residue" evidence="1">
    <location>
        <position position="145"/>
    </location>
</feature>
<dbReference type="Proteomes" id="UP000789920">
    <property type="component" value="Unassembled WGS sequence"/>
</dbReference>